<dbReference type="Pfam" id="PF05097">
    <property type="entry name" value="DUF688"/>
    <property type="match status" value="1"/>
</dbReference>
<evidence type="ECO:0000313" key="1">
    <source>
        <dbReference type="EMBL" id="CAH8368569.1"/>
    </source>
</evidence>
<sequence>MSTEIQEDDEEEEMILTSKLQLVSAAKSRKLQYISSPVISHHVSLSLLSSPDDLSHSRASVPFSWEEEPGKPKHHTLLLRGAPHDCPKRLHLPPRLLLPDEVTKMHLASDHPHHLAAALKRWFRWKKDRADDDDVTGKCSFALSADNGDDKKIKRTASSLHCLSDVARCYLWEIPWKKNKLKRDDVFINCH</sequence>
<dbReference type="PANTHER" id="PTHR34371">
    <property type="entry name" value="OS01G0551000 PROTEIN"/>
    <property type="match status" value="1"/>
</dbReference>
<dbReference type="PANTHER" id="PTHR34371:SF11">
    <property type="entry name" value="RESPONSE FACTOR, PUTATIVE (DUF688)-RELATED"/>
    <property type="match status" value="1"/>
</dbReference>
<dbReference type="EMBL" id="CAKOAT010412932">
    <property type="protein sequence ID" value="CAH8368569.1"/>
    <property type="molecule type" value="Genomic_DNA"/>
</dbReference>
<proteinExistence type="predicted"/>
<name>A0ABC8L4Y0_ERUVS</name>
<dbReference type="InterPro" id="IPR007789">
    <property type="entry name" value="DUF688"/>
</dbReference>
<dbReference type="AlphaFoldDB" id="A0ABC8L4Y0"/>
<dbReference type="Proteomes" id="UP001642260">
    <property type="component" value="Unassembled WGS sequence"/>
</dbReference>
<evidence type="ECO:0000313" key="2">
    <source>
        <dbReference type="Proteomes" id="UP001642260"/>
    </source>
</evidence>
<accession>A0ABC8L4Y0</accession>
<comment type="caution">
    <text evidence="1">The sequence shown here is derived from an EMBL/GenBank/DDBJ whole genome shotgun (WGS) entry which is preliminary data.</text>
</comment>
<protein>
    <submittedName>
        <fullName evidence="1">Uncharacterized protein</fullName>
    </submittedName>
</protein>
<reference evidence="1 2" key="1">
    <citation type="submission" date="2022-03" db="EMBL/GenBank/DDBJ databases">
        <authorList>
            <person name="Macdonald S."/>
            <person name="Ahmed S."/>
            <person name="Newling K."/>
        </authorList>
    </citation>
    <scope>NUCLEOTIDE SEQUENCE [LARGE SCALE GENOMIC DNA]</scope>
</reference>
<keyword evidence="2" id="KW-1185">Reference proteome</keyword>
<organism evidence="1 2">
    <name type="scientific">Eruca vesicaria subsp. sativa</name>
    <name type="common">Garden rocket</name>
    <name type="synonym">Eruca sativa</name>
    <dbReference type="NCBI Taxonomy" id="29727"/>
    <lineage>
        <taxon>Eukaryota</taxon>
        <taxon>Viridiplantae</taxon>
        <taxon>Streptophyta</taxon>
        <taxon>Embryophyta</taxon>
        <taxon>Tracheophyta</taxon>
        <taxon>Spermatophyta</taxon>
        <taxon>Magnoliopsida</taxon>
        <taxon>eudicotyledons</taxon>
        <taxon>Gunneridae</taxon>
        <taxon>Pentapetalae</taxon>
        <taxon>rosids</taxon>
        <taxon>malvids</taxon>
        <taxon>Brassicales</taxon>
        <taxon>Brassicaceae</taxon>
        <taxon>Brassiceae</taxon>
        <taxon>Eruca</taxon>
    </lineage>
</organism>
<gene>
    <name evidence="1" type="ORF">ERUC_LOCUS30997</name>
</gene>